<keyword evidence="5" id="KW-0326">Glycosidase</keyword>
<dbReference type="InterPro" id="IPR023296">
    <property type="entry name" value="Glyco_hydro_beta-prop_sf"/>
</dbReference>
<name>A0ABM6MQA4_9FLAO</name>
<dbReference type="Gene3D" id="2.115.10.20">
    <property type="entry name" value="Glycosyl hydrolase domain, family 43"/>
    <property type="match status" value="1"/>
</dbReference>
<dbReference type="HAMAP" id="MF_00928">
    <property type="entry name" value="Man_Glc_phosphorylase"/>
    <property type="match status" value="1"/>
</dbReference>
<keyword evidence="1 4" id="KW-0328">Glycosyltransferase</keyword>
<comment type="catalytic activity">
    <reaction evidence="4">
        <text>beta-D-mannosyl-(1-&gt;4)-D-glucose + phosphate = alpha-D-mannose 1-phosphate + D-glucose</text>
        <dbReference type="Rhea" id="RHEA:32531"/>
        <dbReference type="ChEBI" id="CHEBI:4167"/>
        <dbReference type="ChEBI" id="CHEBI:43474"/>
        <dbReference type="ChEBI" id="CHEBI:58409"/>
        <dbReference type="ChEBI" id="CHEBI:64351"/>
        <dbReference type="EC" id="2.4.1.281"/>
    </reaction>
</comment>
<evidence type="ECO:0000256" key="4">
    <source>
        <dbReference type="HAMAP-Rule" id="MF_00928"/>
    </source>
</evidence>
<gene>
    <name evidence="5" type="ORF">BAZ09_002745</name>
</gene>
<dbReference type="PANTHER" id="PTHR34106:SF1">
    <property type="entry name" value="1,4-BETA-MANNOSYL-N-ACETYLGLUCOSAMINE PHOSPHORYLASE"/>
    <property type="match status" value="1"/>
</dbReference>
<sequence length="392" mass="44495">MSLYFKARKIALIEAYKRLIYKKNTKQNLGNGIYDRYQNPVLTAEHTPVFWKYDLNEKTNPYLMERFGINAVFNAGAIKLNDKYLVIARVEGNDRKSFFAVAESNNGTEGFRFRDYPITIPETDIPDTNIYDMRIVQHEDGWIYGLFCTERRDPEANPGDQSAAIAQCGIVRTKDLKDWERLQDLKTKSPQQRNVVLHPEFINGQYAFYTRPQDSFIEAGTGGGIGLGLSKSMENAEVTEEVVIDQKKYHTVYEAKNGLGPAPIKTEKGWLHLAHGVRNTAAGLRYVLYMFMTSLDDITKVIHKPAGYFMAPEAEERIGDVSNVVFSNGWIVDQDGSVFIYYASSDTRLHVATSTIDKLMDYVINTPEDGFRSATSVETLNTMIRNNLSAKR</sequence>
<evidence type="ECO:0000256" key="2">
    <source>
        <dbReference type="ARBA" id="ARBA00022679"/>
    </source>
</evidence>
<evidence type="ECO:0000256" key="1">
    <source>
        <dbReference type="ARBA" id="ARBA00022676"/>
    </source>
</evidence>
<comment type="similarity">
    <text evidence="3 4">Belongs to the glycosyl hydrolase 130 family.</text>
</comment>
<organism evidence="5 6">
    <name type="scientific">Elizabethkingia anophelis R26</name>
    <dbReference type="NCBI Taxonomy" id="1246994"/>
    <lineage>
        <taxon>Bacteria</taxon>
        <taxon>Pseudomonadati</taxon>
        <taxon>Bacteroidota</taxon>
        <taxon>Flavobacteriia</taxon>
        <taxon>Flavobacteriales</taxon>
        <taxon>Weeksellaceae</taxon>
        <taxon>Elizabethkingia</taxon>
    </lineage>
</organism>
<dbReference type="EC" id="2.4.1.281" evidence="4"/>
<evidence type="ECO:0000256" key="3">
    <source>
        <dbReference type="ARBA" id="ARBA00024356"/>
    </source>
</evidence>
<dbReference type="SUPFAM" id="SSF75005">
    <property type="entry name" value="Arabinanase/levansucrase/invertase"/>
    <property type="match status" value="1"/>
</dbReference>
<evidence type="ECO:0000313" key="6">
    <source>
        <dbReference type="Proteomes" id="UP000190057"/>
    </source>
</evidence>
<dbReference type="Pfam" id="PF04041">
    <property type="entry name" value="Glyco_hydro_130"/>
    <property type="match status" value="1"/>
</dbReference>
<keyword evidence="4" id="KW-0961">Cell wall biogenesis/degradation</keyword>
<comment type="function">
    <text evidence="4">Converts 4-O-beta-D-mannopyranosyl-D-glucopyranose (Man-Glc) to mannose 1-phosphate (Man1P) and glucose.</text>
</comment>
<keyword evidence="6" id="KW-1185">Reference proteome</keyword>
<keyword evidence="2 4" id="KW-0808">Transferase</keyword>
<dbReference type="GO" id="GO:0016798">
    <property type="term" value="F:hydrolase activity, acting on glycosyl bonds"/>
    <property type="evidence" value="ECO:0007669"/>
    <property type="project" value="UniProtKB-KW"/>
</dbReference>
<keyword evidence="4" id="KW-0119">Carbohydrate metabolism</keyword>
<proteinExistence type="inferred from homology"/>
<dbReference type="PIRSF" id="PIRSF016202">
    <property type="entry name" value="PH1107"/>
    <property type="match status" value="1"/>
</dbReference>
<dbReference type="EMBL" id="CP023401">
    <property type="protein sequence ID" value="ATC35185.1"/>
    <property type="molecule type" value="Genomic_DNA"/>
</dbReference>
<accession>A0ABM6MQA4</accession>
<dbReference type="PANTHER" id="PTHR34106">
    <property type="entry name" value="GLYCOSIDASE"/>
    <property type="match status" value="1"/>
</dbReference>
<dbReference type="Proteomes" id="UP000190057">
    <property type="component" value="Chromosome"/>
</dbReference>
<keyword evidence="5" id="KW-0378">Hydrolase</keyword>
<reference evidence="5 6" key="1">
    <citation type="submission" date="2017-09" db="EMBL/GenBank/DDBJ databases">
        <title>Complete circularized genomes of four mosquito-derived Elizabethkingia anophelis isolates.</title>
        <authorList>
            <person name="Nicholson A.C."/>
            <person name="Xu J."/>
        </authorList>
    </citation>
    <scope>NUCLEOTIDE SEQUENCE [LARGE SCALE GENOMIC DNA]</scope>
    <source>
        <strain evidence="5 6">R26</strain>
    </source>
</reference>
<dbReference type="InterPro" id="IPR028583">
    <property type="entry name" value="Man_Glc_phosphorylase"/>
</dbReference>
<dbReference type="RefSeq" id="WP_009088413.1">
    <property type="nucleotide sequence ID" value="NZ_ANIW01000040.1"/>
</dbReference>
<dbReference type="GeneID" id="56683375"/>
<protein>
    <recommendedName>
        <fullName evidence="4">4-O-beta-D-mannosyl-D-glucose phosphorylase</fullName>
        <shortName evidence="4">MGP</shortName>
        <shortName evidence="4">Mannosylglucose phosphorylase</shortName>
        <ecNumber evidence="4">2.4.1.281</ecNumber>
    </recommendedName>
</protein>
<dbReference type="InterPro" id="IPR007184">
    <property type="entry name" value="Mannoside_phosphorylase"/>
</dbReference>
<evidence type="ECO:0000313" key="5">
    <source>
        <dbReference type="EMBL" id="ATC35185.1"/>
    </source>
</evidence>